<dbReference type="SUPFAM" id="SSF48452">
    <property type="entry name" value="TPR-like"/>
    <property type="match status" value="1"/>
</dbReference>
<name>A0A7C4EQ34_9BACT</name>
<sequence>MKLFTLRDLARLLNIPYKTLLKIENAGLIKPFKKEGNESFFDFKGIVAFRTVKELHDKGLSIKKLKTCYENMKRFMPLLEQPFSELKISQWGSSIVLSKNDKVFTSEGQFLINFEDKQKELITLFPKRVDSLFFEAIEYEEKGFNEEAKKIYHSIIQIDPDYVNAYVNLGNIYYSEGMLEEAENLYIKALRIDPDHPEANYNLANLLEERGDLKKAVLFYIKAVYEEPSFADAHFNIARVYEKLGERQNAVNHWRIYLSLDPFGKWADYARKFLKEKA</sequence>
<dbReference type="PROSITE" id="PS50293">
    <property type="entry name" value="TPR_REGION"/>
    <property type="match status" value="1"/>
</dbReference>
<dbReference type="PANTHER" id="PTHR44998">
    <property type="match status" value="1"/>
</dbReference>
<evidence type="ECO:0000256" key="1">
    <source>
        <dbReference type="PROSITE-ProRule" id="PRU00339"/>
    </source>
</evidence>
<evidence type="ECO:0000259" key="2">
    <source>
        <dbReference type="Pfam" id="PF13411"/>
    </source>
</evidence>
<feature type="repeat" description="TPR" evidence="1">
    <location>
        <begin position="231"/>
        <end position="264"/>
    </location>
</feature>
<dbReference type="GO" id="GO:0006493">
    <property type="term" value="P:protein O-linked glycosylation"/>
    <property type="evidence" value="ECO:0007669"/>
    <property type="project" value="TreeGrafter"/>
</dbReference>
<dbReference type="EMBL" id="DTHO01000042">
    <property type="protein sequence ID" value="HGG99591.1"/>
    <property type="molecule type" value="Genomic_DNA"/>
</dbReference>
<dbReference type="GO" id="GO:0003677">
    <property type="term" value="F:DNA binding"/>
    <property type="evidence" value="ECO:0007669"/>
    <property type="project" value="InterPro"/>
</dbReference>
<dbReference type="InterPro" id="IPR019734">
    <property type="entry name" value="TPR_rpt"/>
</dbReference>
<keyword evidence="1" id="KW-0802">TPR repeat</keyword>
<evidence type="ECO:0000313" key="3">
    <source>
        <dbReference type="EMBL" id="HGG99591.1"/>
    </source>
</evidence>
<dbReference type="AlphaFoldDB" id="A0A7C4EQ34"/>
<feature type="repeat" description="TPR" evidence="1">
    <location>
        <begin position="163"/>
        <end position="196"/>
    </location>
</feature>
<feature type="domain" description="HTH merR-type" evidence="2">
    <location>
        <begin position="4"/>
        <end position="67"/>
    </location>
</feature>
<gene>
    <name evidence="3" type="ORF">ENV75_03960</name>
</gene>
<dbReference type="Gene3D" id="1.10.1660.10">
    <property type="match status" value="1"/>
</dbReference>
<organism evidence="3">
    <name type="scientific">Thermodesulfovibrio aggregans</name>
    <dbReference type="NCBI Taxonomy" id="86166"/>
    <lineage>
        <taxon>Bacteria</taxon>
        <taxon>Pseudomonadati</taxon>
        <taxon>Nitrospirota</taxon>
        <taxon>Thermodesulfovibrionia</taxon>
        <taxon>Thermodesulfovibrionales</taxon>
        <taxon>Thermodesulfovibrionaceae</taxon>
        <taxon>Thermodesulfovibrio</taxon>
    </lineage>
</organism>
<dbReference type="Gene3D" id="1.25.40.10">
    <property type="entry name" value="Tetratricopeptide repeat domain"/>
    <property type="match status" value="1"/>
</dbReference>
<reference evidence="3" key="1">
    <citation type="journal article" date="2020" name="mSystems">
        <title>Genome- and Community-Level Interaction Insights into Carbon Utilization and Element Cycling Functions of Hydrothermarchaeota in Hydrothermal Sediment.</title>
        <authorList>
            <person name="Zhou Z."/>
            <person name="Liu Y."/>
            <person name="Xu W."/>
            <person name="Pan J."/>
            <person name="Luo Z.H."/>
            <person name="Li M."/>
        </authorList>
    </citation>
    <scope>NUCLEOTIDE SEQUENCE [LARGE SCALE GENOMIC DNA]</scope>
    <source>
        <strain evidence="3">SpSt-788</strain>
    </source>
</reference>
<dbReference type="GO" id="GO:0016757">
    <property type="term" value="F:glycosyltransferase activity"/>
    <property type="evidence" value="ECO:0007669"/>
    <property type="project" value="TreeGrafter"/>
</dbReference>
<dbReference type="GO" id="GO:0006355">
    <property type="term" value="P:regulation of DNA-templated transcription"/>
    <property type="evidence" value="ECO:0007669"/>
    <property type="project" value="InterPro"/>
</dbReference>
<dbReference type="InterPro" id="IPR000551">
    <property type="entry name" value="MerR-type_HTH_dom"/>
</dbReference>
<proteinExistence type="predicted"/>
<dbReference type="Pfam" id="PF13414">
    <property type="entry name" value="TPR_11"/>
    <property type="match status" value="1"/>
</dbReference>
<dbReference type="SMART" id="SM00028">
    <property type="entry name" value="TPR"/>
    <property type="match status" value="4"/>
</dbReference>
<protein>
    <submittedName>
        <fullName evidence="3">Tetratricopeptide repeat protein</fullName>
    </submittedName>
</protein>
<dbReference type="SUPFAM" id="SSF46955">
    <property type="entry name" value="Putative DNA-binding domain"/>
    <property type="match status" value="1"/>
</dbReference>
<dbReference type="InterPro" id="IPR009061">
    <property type="entry name" value="DNA-bd_dom_put_sf"/>
</dbReference>
<dbReference type="Pfam" id="PF13181">
    <property type="entry name" value="TPR_8"/>
    <property type="match status" value="1"/>
</dbReference>
<dbReference type="InterPro" id="IPR011990">
    <property type="entry name" value="TPR-like_helical_dom_sf"/>
</dbReference>
<accession>A0A7C4EQ34</accession>
<dbReference type="PROSITE" id="PS50005">
    <property type="entry name" value="TPR"/>
    <property type="match status" value="3"/>
</dbReference>
<dbReference type="Pfam" id="PF13411">
    <property type="entry name" value="MerR_1"/>
    <property type="match status" value="1"/>
</dbReference>
<comment type="caution">
    <text evidence="3">The sequence shown here is derived from an EMBL/GenBank/DDBJ whole genome shotgun (WGS) entry which is preliminary data.</text>
</comment>
<dbReference type="PANTHER" id="PTHR44998:SF1">
    <property type="entry name" value="UDP-N-ACETYLGLUCOSAMINE--PEPTIDE N-ACETYLGLUCOSAMINYLTRANSFERASE 110 KDA SUBUNIT"/>
    <property type="match status" value="1"/>
</dbReference>
<feature type="repeat" description="TPR" evidence="1">
    <location>
        <begin position="197"/>
        <end position="230"/>
    </location>
</feature>